<protein>
    <submittedName>
        <fullName evidence="2">Uncharacterized protein</fullName>
    </submittedName>
</protein>
<dbReference type="Proteomes" id="UP000681356">
    <property type="component" value="Unassembled WGS sequence"/>
</dbReference>
<feature type="transmembrane region" description="Helical" evidence="1">
    <location>
        <begin position="114"/>
        <end position="134"/>
    </location>
</feature>
<evidence type="ECO:0000313" key="2">
    <source>
        <dbReference type="EMBL" id="MBS0122738.1"/>
    </source>
</evidence>
<feature type="transmembrane region" description="Helical" evidence="1">
    <location>
        <begin position="39"/>
        <end position="58"/>
    </location>
</feature>
<sequence>MGSIRKQTQNDFQQRLRRVDPAFQRHGGPLADATPRRPFLSLLAGFGGAYLVVMVASNKPVLESSLRQGALPGHLHDTVMMGLSALLAISFVMLGVHLFRFLVGRRGSKKSNSAALLTGVVGALALVYTPTSVWQTGLGMMDDNSRAIVLAASSSFSEVMPELDFGTVTLASSFGK</sequence>
<dbReference type="AlphaFoldDB" id="A0A8J7WC92"/>
<organism evidence="2 3">
    <name type="scientific">Thetidibacter halocola</name>
    <dbReference type="NCBI Taxonomy" id="2827239"/>
    <lineage>
        <taxon>Bacteria</taxon>
        <taxon>Pseudomonadati</taxon>
        <taxon>Pseudomonadota</taxon>
        <taxon>Alphaproteobacteria</taxon>
        <taxon>Rhodobacterales</taxon>
        <taxon>Roseobacteraceae</taxon>
        <taxon>Thetidibacter</taxon>
    </lineage>
</organism>
<comment type="caution">
    <text evidence="2">The sequence shown here is derived from an EMBL/GenBank/DDBJ whole genome shotgun (WGS) entry which is preliminary data.</text>
</comment>
<keyword evidence="3" id="KW-1185">Reference proteome</keyword>
<reference evidence="2" key="1">
    <citation type="submission" date="2021-04" db="EMBL/GenBank/DDBJ databases">
        <authorList>
            <person name="Yoon J."/>
        </authorList>
    </citation>
    <scope>NUCLEOTIDE SEQUENCE</scope>
    <source>
        <strain evidence="2">KMU-90</strain>
    </source>
</reference>
<dbReference type="EMBL" id="JAGTUU010000001">
    <property type="protein sequence ID" value="MBS0122738.1"/>
    <property type="molecule type" value="Genomic_DNA"/>
</dbReference>
<evidence type="ECO:0000313" key="3">
    <source>
        <dbReference type="Proteomes" id="UP000681356"/>
    </source>
</evidence>
<evidence type="ECO:0000256" key="1">
    <source>
        <dbReference type="SAM" id="Phobius"/>
    </source>
</evidence>
<keyword evidence="1" id="KW-0472">Membrane</keyword>
<keyword evidence="1" id="KW-0812">Transmembrane</keyword>
<accession>A0A8J7WC92</accession>
<dbReference type="RefSeq" id="WP_212534711.1">
    <property type="nucleotide sequence ID" value="NZ_JAGTUU010000001.1"/>
</dbReference>
<proteinExistence type="predicted"/>
<gene>
    <name evidence="2" type="ORF">KB874_01210</name>
</gene>
<keyword evidence="1" id="KW-1133">Transmembrane helix</keyword>
<name>A0A8J7WC92_9RHOB</name>
<feature type="transmembrane region" description="Helical" evidence="1">
    <location>
        <begin position="78"/>
        <end position="102"/>
    </location>
</feature>